<gene>
    <name evidence="1" type="ORF">SMCB_2312</name>
</gene>
<keyword evidence="2" id="KW-1185">Reference proteome</keyword>
<dbReference type="Proteomes" id="UP000066014">
    <property type="component" value="Chromosome"/>
</dbReference>
<dbReference type="EMBL" id="AP014569">
    <property type="protein sequence ID" value="BAO84540.1"/>
    <property type="molecule type" value="Genomic_DNA"/>
</dbReference>
<organism evidence="1 2">
    <name type="scientific">Serpentinimonas maccroryi</name>
    <dbReference type="NCBI Taxonomy" id="1458426"/>
    <lineage>
        <taxon>Bacteria</taxon>
        <taxon>Pseudomonadati</taxon>
        <taxon>Pseudomonadota</taxon>
        <taxon>Betaproteobacteria</taxon>
        <taxon>Burkholderiales</taxon>
        <taxon>Comamonadaceae</taxon>
        <taxon>Serpentinimonas</taxon>
    </lineage>
</organism>
<protein>
    <submittedName>
        <fullName evidence="1">Uncharacterized protein</fullName>
    </submittedName>
</protein>
<accession>A0A060NT63</accession>
<proteinExistence type="predicted"/>
<evidence type="ECO:0000313" key="2">
    <source>
        <dbReference type="Proteomes" id="UP000066014"/>
    </source>
</evidence>
<evidence type="ECO:0000313" key="1">
    <source>
        <dbReference type="EMBL" id="BAO84540.1"/>
    </source>
</evidence>
<dbReference type="AlphaFoldDB" id="A0A060NT63"/>
<sequence length="74" mass="7953">MQIRYKDKKVRDLCEKRVVAEQKLGAACAGKLRLRLSDLEAAGRVSDLVAGGSCSLLPTTLRRPGQMAGLTGPK</sequence>
<name>A0A060NT63_9BURK</name>
<reference evidence="1 2" key="1">
    <citation type="journal article" date="2014" name="Nat. Commun.">
        <title>Physiological and genomic features of highly alkaliphilic hydrogen-utilizing Betaproteobacteria from a continental serpentinizing site.</title>
        <authorList>
            <person name="Suzuki S."/>
            <person name="Kuenen J.G."/>
            <person name="Schipper K."/>
            <person name="van der Velde S."/>
            <person name="Ishii S."/>
            <person name="Wu A."/>
            <person name="Sorokin D.Y."/>
            <person name="Tenney A."/>
            <person name="Meng X.Y."/>
            <person name="Morrill P.L."/>
            <person name="Kamagata Y."/>
            <person name="Muyzer G."/>
            <person name="Nealson K.H."/>
        </authorList>
    </citation>
    <scope>NUCLEOTIDE SEQUENCE [LARGE SCALE GENOMIC DNA]</scope>
    <source>
        <strain evidence="1 2">B1</strain>
    </source>
</reference>
<dbReference type="HOGENOM" id="CLU_2681353_0_0_4"/>
<dbReference type="KEGG" id="cbab:SMCB_2312"/>
<dbReference type="STRING" id="1458426.SMCB_2312"/>